<reference evidence="1 2" key="1">
    <citation type="submission" date="2024-09" db="EMBL/GenBank/DDBJ databases">
        <authorList>
            <person name="Sun Q."/>
            <person name="Mori K."/>
        </authorList>
    </citation>
    <scope>NUCLEOTIDE SEQUENCE [LARGE SCALE GENOMIC DNA]</scope>
    <source>
        <strain evidence="1 2">KCTC 23076</strain>
    </source>
</reference>
<sequence length="117" mass="13203">MERRFEVIRPSKDARARIQGKFDTITLRVLLAVLLGLFAQASNARADEVERLRVRGSDTMAVNLVPAVVESWLHDIGYNDIRRQSRNRAVLEVHATRDGLPVVVEITGKGPRRASMR</sequence>
<accession>A0ABV6RRP3</accession>
<evidence type="ECO:0000313" key="2">
    <source>
        <dbReference type="Proteomes" id="UP001589896"/>
    </source>
</evidence>
<dbReference type="RefSeq" id="WP_386669437.1">
    <property type="nucleotide sequence ID" value="NZ_JBHLTG010000003.1"/>
</dbReference>
<protein>
    <submittedName>
        <fullName evidence="1">Uncharacterized protein</fullName>
    </submittedName>
</protein>
<comment type="caution">
    <text evidence="1">The sequence shown here is derived from an EMBL/GenBank/DDBJ whole genome shotgun (WGS) entry which is preliminary data.</text>
</comment>
<organism evidence="1 2">
    <name type="scientific">Lysobacter korlensis</name>
    <dbReference type="NCBI Taxonomy" id="553636"/>
    <lineage>
        <taxon>Bacteria</taxon>
        <taxon>Pseudomonadati</taxon>
        <taxon>Pseudomonadota</taxon>
        <taxon>Gammaproteobacteria</taxon>
        <taxon>Lysobacterales</taxon>
        <taxon>Lysobacteraceae</taxon>
        <taxon>Lysobacter</taxon>
    </lineage>
</organism>
<gene>
    <name evidence="1" type="ORF">ACFFGH_14560</name>
</gene>
<evidence type="ECO:0000313" key="1">
    <source>
        <dbReference type="EMBL" id="MFC0679062.1"/>
    </source>
</evidence>
<name>A0ABV6RRP3_9GAMM</name>
<dbReference type="EMBL" id="JBHLTG010000003">
    <property type="protein sequence ID" value="MFC0679062.1"/>
    <property type="molecule type" value="Genomic_DNA"/>
</dbReference>
<proteinExistence type="predicted"/>
<keyword evidence="2" id="KW-1185">Reference proteome</keyword>
<dbReference type="Proteomes" id="UP001589896">
    <property type="component" value="Unassembled WGS sequence"/>
</dbReference>